<dbReference type="Gene3D" id="1.20.1260.20">
    <property type="entry name" value="PPE superfamily"/>
    <property type="match status" value="1"/>
</dbReference>
<sequence>MPALETDVKGSPGTCQETADWLRTFAQGARTAADAVHAARAESDAAWEGPAGNAFRGSVSGMDGDLDRLHDKALATGRALEEFSYALDRVASQMAHAREVAQGGGLEVSGTVILPPKPPGPPPLGTSICTQSDPAGAQVTMNQQSAEAQAHQRAVDEYNARVRVFNDAKHVVEDARKAETDAHAALERAMKESGEGASALKEIGTTVASRVLDAVKGTHEQATELLNKSDEFSNAAQTYQKFATGNVAILTPQEVQLLERLGKESDQLAQINSAKAGQLEQWIKAIPEDVRKAIAKNPSTLITDSSMYLKYAKPYLKGMPYAGSALTILSEGFDVANGEKSVGSPDFSCGLVVVRRAGTQKVLLTWEDAGV</sequence>
<dbReference type="InterPro" id="IPR036689">
    <property type="entry name" value="ESAT-6-like_sf"/>
</dbReference>
<reference evidence="2" key="1">
    <citation type="submission" date="2019-04" db="EMBL/GenBank/DDBJ databases">
        <title>Draft genome sequence of Pseudonocardiaceae bacterium SL3-2-4.</title>
        <authorList>
            <person name="Ningsih F."/>
            <person name="Yokota A."/>
            <person name="Sakai Y."/>
            <person name="Nanatani K."/>
            <person name="Yabe S."/>
            <person name="Oetari A."/>
            <person name="Sjamsuridzal W."/>
        </authorList>
    </citation>
    <scope>NUCLEOTIDE SEQUENCE [LARGE SCALE GENOMIC DNA]</scope>
    <source>
        <strain evidence="2">SL3-2-4</strain>
    </source>
</reference>
<name>A0A4D4JHL4_9PSEU</name>
<evidence type="ECO:0000313" key="2">
    <source>
        <dbReference type="Proteomes" id="UP000298860"/>
    </source>
</evidence>
<dbReference type="AlphaFoldDB" id="A0A4D4JHL4"/>
<dbReference type="OrthoDB" id="3624011at2"/>
<dbReference type="EMBL" id="BJFL01000064">
    <property type="protein sequence ID" value="GDY33886.1"/>
    <property type="molecule type" value="Genomic_DNA"/>
</dbReference>
<dbReference type="InterPro" id="IPR038332">
    <property type="entry name" value="PPE_sf"/>
</dbReference>
<dbReference type="Proteomes" id="UP000298860">
    <property type="component" value="Unassembled WGS sequence"/>
</dbReference>
<gene>
    <name evidence="1" type="ORF">GTS_55190</name>
</gene>
<comment type="caution">
    <text evidence="1">The sequence shown here is derived from an EMBL/GenBank/DDBJ whole genome shotgun (WGS) entry which is preliminary data.</text>
</comment>
<organism evidence="1 2">
    <name type="scientific">Gandjariella thermophila</name>
    <dbReference type="NCBI Taxonomy" id="1931992"/>
    <lineage>
        <taxon>Bacteria</taxon>
        <taxon>Bacillati</taxon>
        <taxon>Actinomycetota</taxon>
        <taxon>Actinomycetes</taxon>
        <taxon>Pseudonocardiales</taxon>
        <taxon>Pseudonocardiaceae</taxon>
        <taxon>Gandjariella</taxon>
    </lineage>
</organism>
<dbReference type="SUPFAM" id="SSF140453">
    <property type="entry name" value="EsxAB dimer-like"/>
    <property type="match status" value="1"/>
</dbReference>
<accession>A0A4D4JHL4</accession>
<keyword evidence="2" id="KW-1185">Reference proteome</keyword>
<evidence type="ECO:0000313" key="1">
    <source>
        <dbReference type="EMBL" id="GDY33886.1"/>
    </source>
</evidence>
<dbReference type="RefSeq" id="WP_137816798.1">
    <property type="nucleotide sequence ID" value="NZ_BJFL01000064.1"/>
</dbReference>
<proteinExistence type="predicted"/>
<protein>
    <submittedName>
        <fullName evidence="1">Uncharacterized protein</fullName>
    </submittedName>
</protein>